<reference evidence="3 4" key="1">
    <citation type="submission" date="2019-10" db="EMBL/GenBank/DDBJ databases">
        <title>Whole genome shotgun sequence of Streptomyces angustmyceticus NBRC 3934.</title>
        <authorList>
            <person name="Hosoyama A."/>
            <person name="Ichikawa N."/>
            <person name="Kimura A."/>
            <person name="Kitahashi Y."/>
            <person name="Komaki H."/>
            <person name="Uohara A."/>
        </authorList>
    </citation>
    <scope>NUCLEOTIDE SEQUENCE [LARGE SCALE GENOMIC DNA]</scope>
    <source>
        <strain evidence="3 4">NBRC 3934</strain>
    </source>
</reference>
<organism evidence="3 4">
    <name type="scientific">Streptomyces angustmyceticus</name>
    <dbReference type="NCBI Taxonomy" id="285578"/>
    <lineage>
        <taxon>Bacteria</taxon>
        <taxon>Bacillati</taxon>
        <taxon>Actinomycetota</taxon>
        <taxon>Actinomycetes</taxon>
        <taxon>Kitasatosporales</taxon>
        <taxon>Streptomycetaceae</taxon>
        <taxon>Streptomyces</taxon>
    </lineage>
</organism>
<feature type="transmembrane region" description="Helical" evidence="1">
    <location>
        <begin position="127"/>
        <end position="146"/>
    </location>
</feature>
<keyword evidence="4" id="KW-1185">Reference proteome</keyword>
<dbReference type="RefSeq" id="WP_086721165.1">
    <property type="nucleotide sequence ID" value="NZ_BLAG01000014.1"/>
</dbReference>
<evidence type="ECO:0000313" key="3">
    <source>
        <dbReference type="EMBL" id="GES32507.1"/>
    </source>
</evidence>
<dbReference type="OrthoDB" id="3698126at2"/>
<sequence length="378" mass="38450">MTTTHGTTPARGSAGRAWGRALLGGIVMASALGAGNALGEALARLLGADGYARQLLPAVLVSALAVPAVLGLRAVRSVRRLPMGLGPRTAAPLGFLRGMAVTVSCAAAVLGAGTALGWVRWSGLDPAALAAFLVGNALVAVLLEALPEEATLRGYAWVSLRDRLGGVVSALGTTVVFLLVPGVSTVVQAGVSRLVGVAPVPMGLSPEGQDPVAYLVLLTVFGLTLVAARTAPGAAPLWTAIGTHVAFLSVNRVVFEGVQRDAGWSAKVAPAHAAVLELGYLAATALVFVVARLVSSLVRARARRLGTGHPSAATAHSVGDWTAVGPLPVPAERDGRQAPDIEWARASSGVERVRAAGAGRQGLSCDRRGARVFRRSGV</sequence>
<protein>
    <recommendedName>
        <fullName evidence="2">CAAX prenyl protease 2/Lysostaphin resistance protein A-like domain-containing protein</fullName>
    </recommendedName>
</protein>
<feature type="transmembrane region" description="Helical" evidence="1">
    <location>
        <begin position="95"/>
        <end position="121"/>
    </location>
</feature>
<feature type="transmembrane region" description="Helical" evidence="1">
    <location>
        <begin position="211"/>
        <end position="228"/>
    </location>
</feature>
<dbReference type="Proteomes" id="UP000325598">
    <property type="component" value="Unassembled WGS sequence"/>
</dbReference>
<proteinExistence type="predicted"/>
<evidence type="ECO:0000313" key="4">
    <source>
        <dbReference type="Proteomes" id="UP000325598"/>
    </source>
</evidence>
<feature type="domain" description="CAAX prenyl protease 2/Lysostaphin resistance protein A-like" evidence="2">
    <location>
        <begin position="133"/>
        <end position="247"/>
    </location>
</feature>
<feature type="transmembrane region" description="Helical" evidence="1">
    <location>
        <begin position="235"/>
        <end position="254"/>
    </location>
</feature>
<dbReference type="GO" id="GO:0080120">
    <property type="term" value="P:CAAX-box protein maturation"/>
    <property type="evidence" value="ECO:0007669"/>
    <property type="project" value="UniProtKB-ARBA"/>
</dbReference>
<name>A0A5J4LEC2_9ACTN</name>
<feature type="transmembrane region" description="Helical" evidence="1">
    <location>
        <begin position="167"/>
        <end position="191"/>
    </location>
</feature>
<dbReference type="Pfam" id="PF02517">
    <property type="entry name" value="Rce1-like"/>
    <property type="match status" value="1"/>
</dbReference>
<dbReference type="InterPro" id="IPR003675">
    <property type="entry name" value="Rce1/LyrA-like_dom"/>
</dbReference>
<dbReference type="EMBL" id="BLAG01000014">
    <property type="protein sequence ID" value="GES32507.1"/>
    <property type="molecule type" value="Genomic_DNA"/>
</dbReference>
<accession>A0A5J4LEC2</accession>
<dbReference type="GO" id="GO:0004175">
    <property type="term" value="F:endopeptidase activity"/>
    <property type="evidence" value="ECO:0007669"/>
    <property type="project" value="UniProtKB-ARBA"/>
</dbReference>
<feature type="transmembrane region" description="Helical" evidence="1">
    <location>
        <begin position="274"/>
        <end position="294"/>
    </location>
</feature>
<feature type="transmembrane region" description="Helical" evidence="1">
    <location>
        <begin position="55"/>
        <end position="75"/>
    </location>
</feature>
<feature type="transmembrane region" description="Helical" evidence="1">
    <location>
        <begin position="21"/>
        <end position="43"/>
    </location>
</feature>
<evidence type="ECO:0000256" key="1">
    <source>
        <dbReference type="SAM" id="Phobius"/>
    </source>
</evidence>
<dbReference type="AlphaFoldDB" id="A0A5J4LEC2"/>
<gene>
    <name evidence="3" type="ORF">San01_49940</name>
</gene>
<keyword evidence="1" id="KW-0472">Membrane</keyword>
<evidence type="ECO:0000259" key="2">
    <source>
        <dbReference type="Pfam" id="PF02517"/>
    </source>
</evidence>
<comment type="caution">
    <text evidence="3">The sequence shown here is derived from an EMBL/GenBank/DDBJ whole genome shotgun (WGS) entry which is preliminary data.</text>
</comment>
<dbReference type="GeneID" id="96756052"/>
<keyword evidence="1" id="KW-0812">Transmembrane</keyword>
<keyword evidence="1" id="KW-1133">Transmembrane helix</keyword>